<dbReference type="EMBL" id="JACZEI010000004">
    <property type="protein sequence ID" value="MBE0330044.1"/>
    <property type="molecule type" value="Genomic_DNA"/>
</dbReference>
<gene>
    <name evidence="1" type="ORF">IHV20_07740</name>
</gene>
<proteinExistence type="predicted"/>
<dbReference type="Proteomes" id="UP000655940">
    <property type="component" value="Unassembled WGS sequence"/>
</dbReference>
<evidence type="ECO:0000313" key="2">
    <source>
        <dbReference type="Proteomes" id="UP000655940"/>
    </source>
</evidence>
<name>A0AAP1QWX5_ACIBA</name>
<organism evidence="1 2">
    <name type="scientific">Acinetobacter baumannii</name>
    <dbReference type="NCBI Taxonomy" id="470"/>
    <lineage>
        <taxon>Bacteria</taxon>
        <taxon>Pseudomonadati</taxon>
        <taxon>Pseudomonadota</taxon>
        <taxon>Gammaproteobacteria</taxon>
        <taxon>Moraxellales</taxon>
        <taxon>Moraxellaceae</taxon>
        <taxon>Acinetobacter</taxon>
        <taxon>Acinetobacter calcoaceticus/baumannii complex</taxon>
    </lineage>
</organism>
<evidence type="ECO:0000313" key="1">
    <source>
        <dbReference type="EMBL" id="MBE0330044.1"/>
    </source>
</evidence>
<comment type="caution">
    <text evidence="1">The sequence shown here is derived from an EMBL/GenBank/DDBJ whole genome shotgun (WGS) entry which is preliminary data.</text>
</comment>
<accession>A0AAP1QWX5</accession>
<protein>
    <submittedName>
        <fullName evidence="1">Uncharacterized protein</fullName>
    </submittedName>
</protein>
<reference evidence="1" key="1">
    <citation type="submission" date="2020-09" db="EMBL/GenBank/DDBJ databases">
        <title>Distribution of Beta-Lactamase Producing Gram-Negative Bacterial Isolates in Isabela River of Santo Domingo, Dominican Republic.</title>
        <authorList>
            <person name="Calderon V."/>
            <person name="Bonnelly R."/>
            <person name="Del Rosario C."/>
            <person name="Duarte A."/>
            <person name="Barauna R."/>
            <person name="Juca Ramos R.T."/>
            <person name="Perdomo O.P."/>
            <person name="Rodriguez De Francisco L.E."/>
            <person name="Franco De Los Santos E.F."/>
        </authorList>
    </citation>
    <scope>NUCLEOTIDE SEQUENCE</scope>
    <source>
        <strain evidence="1">INTEC_BI15</strain>
    </source>
</reference>
<dbReference type="RefSeq" id="WP_033919917.1">
    <property type="nucleotide sequence ID" value="NZ_AP022238.1"/>
</dbReference>
<dbReference type="AlphaFoldDB" id="A0AAP1QWX5"/>
<sequence length="86" mass="9511">MATYIEKLQDPKTVQKLESLLGGHIMSVYRNAGFNPPVPVSHGGRFIYADPAPEKYARHLREGMKLFAQALDELGVNQSPGDQANE</sequence>